<sequence>MAQVDRNCLKQLETLREETNWSIKKKEKLRHQILHRFFFLIDNCKGQLPNLQEIFQPREIDWLVGSRDKEGQTLLHLAVTGGNKKATELLLRNGSDPNAPNESTLMTPLHVICNWRNDEESAMFLKMFFDINDKLHQTIDVNIQDNQGRSPLLYAVECHLKKTTASLLRRGADQNLSDKDGSTPLHMICIKGDRKDTVTATFLKFFFDINDELHQPINVDVLDRRGWSTLHYAVQSRLKKTTESLLRRGADQNLSDKDGSTPLHMICNCSDNHTETTMFLKFFFDLNDKVHQLVKVDVLNESNESPLLLALKNKNIEVAEVLLRRGANPNFVDNIGSQPLHLVCNIDKDLKVATFLKIFFKINKNNRVQIDARDERGWTPLGIALNFGHTLTAEVLLRNGANPNLASKKRLTALHLICQSNRIDNFVETFFKICDEKHRKVQIDAQDESGQTPLHIALFRGRKNVVEVLLNRGAGPNVSNKDGSTALHLICQSNRYDNFVETFFKICDEKHQTVQIDAQDESGQTPLHIALFRGRKNVVEVLLNRGAGPNVSNKDGSTALHLICQSNRYDNFVETFFKICDEKHQTVQVDAQDKWGRTPLQFAVANLLPDVVDMLLDRGADLAKFVFPSESLFVQCFQALDGRACKLEQVSRLLVVVERLEKRGYELDLPNKWVPLSFDLTYLSNPDPGILDVLNKYGHATPIRASRSTPSSPSASSGPGRTTPASP</sequence>
<evidence type="ECO:0000313" key="6">
    <source>
        <dbReference type="Proteomes" id="UP000479190"/>
    </source>
</evidence>
<dbReference type="InterPro" id="IPR036770">
    <property type="entry name" value="Ankyrin_rpt-contain_sf"/>
</dbReference>
<proteinExistence type="predicted"/>
<evidence type="ECO:0000256" key="1">
    <source>
        <dbReference type="ARBA" id="ARBA00022737"/>
    </source>
</evidence>
<feature type="repeat" description="ANK" evidence="3">
    <location>
        <begin position="449"/>
        <end position="481"/>
    </location>
</feature>
<feature type="repeat" description="ANK" evidence="3">
    <location>
        <begin position="522"/>
        <end position="554"/>
    </location>
</feature>
<feature type="repeat" description="ANK" evidence="3">
    <location>
        <begin position="595"/>
        <end position="622"/>
    </location>
</feature>
<feature type="repeat" description="ANK" evidence="3">
    <location>
        <begin position="302"/>
        <end position="334"/>
    </location>
</feature>
<name>A0A6H5IVC4_9HYME</name>
<feature type="repeat" description="ANK" evidence="3">
    <location>
        <begin position="225"/>
        <end position="257"/>
    </location>
</feature>
<dbReference type="SMART" id="SM00248">
    <property type="entry name" value="ANK"/>
    <property type="match status" value="14"/>
</dbReference>
<evidence type="ECO:0000256" key="3">
    <source>
        <dbReference type="PROSITE-ProRule" id="PRU00023"/>
    </source>
</evidence>
<dbReference type="PROSITE" id="PS50088">
    <property type="entry name" value="ANK_REPEAT"/>
    <property type="match status" value="8"/>
</dbReference>
<keyword evidence="6" id="KW-1185">Reference proteome</keyword>
<dbReference type="Pfam" id="PF13637">
    <property type="entry name" value="Ank_4"/>
    <property type="match status" value="1"/>
</dbReference>
<dbReference type="EMBL" id="CADCXV010001083">
    <property type="protein sequence ID" value="CAB0041028.1"/>
    <property type="molecule type" value="Genomic_DNA"/>
</dbReference>
<feature type="repeat" description="ANK" evidence="3">
    <location>
        <begin position="376"/>
        <end position="408"/>
    </location>
</feature>
<dbReference type="SUPFAM" id="SSF48403">
    <property type="entry name" value="Ankyrin repeat"/>
    <property type="match status" value="2"/>
</dbReference>
<protein>
    <submittedName>
        <fullName evidence="5">Uncharacterized protein</fullName>
    </submittedName>
</protein>
<keyword evidence="1" id="KW-0677">Repeat</keyword>
<dbReference type="OrthoDB" id="194358at2759"/>
<dbReference type="Gene3D" id="1.25.40.20">
    <property type="entry name" value="Ankyrin repeat-containing domain"/>
    <property type="match status" value="4"/>
</dbReference>
<feature type="repeat" description="ANK" evidence="3">
    <location>
        <begin position="70"/>
        <end position="102"/>
    </location>
</feature>
<gene>
    <name evidence="5" type="ORF">TBRA_LOCUS12714</name>
</gene>
<reference evidence="5 6" key="1">
    <citation type="submission" date="2020-02" db="EMBL/GenBank/DDBJ databases">
        <authorList>
            <person name="Ferguson B K."/>
        </authorList>
    </citation>
    <scope>NUCLEOTIDE SEQUENCE [LARGE SCALE GENOMIC DNA]</scope>
</reference>
<feature type="region of interest" description="Disordered" evidence="4">
    <location>
        <begin position="702"/>
        <end position="727"/>
    </location>
</feature>
<evidence type="ECO:0000256" key="2">
    <source>
        <dbReference type="ARBA" id="ARBA00023043"/>
    </source>
</evidence>
<dbReference type="Proteomes" id="UP000479190">
    <property type="component" value="Unassembled WGS sequence"/>
</dbReference>
<accession>A0A6H5IVC4</accession>
<dbReference type="AlphaFoldDB" id="A0A6H5IVC4"/>
<dbReference type="InterPro" id="IPR002110">
    <property type="entry name" value="Ankyrin_rpt"/>
</dbReference>
<organism evidence="5 6">
    <name type="scientific">Trichogramma brassicae</name>
    <dbReference type="NCBI Taxonomy" id="86971"/>
    <lineage>
        <taxon>Eukaryota</taxon>
        <taxon>Metazoa</taxon>
        <taxon>Ecdysozoa</taxon>
        <taxon>Arthropoda</taxon>
        <taxon>Hexapoda</taxon>
        <taxon>Insecta</taxon>
        <taxon>Pterygota</taxon>
        <taxon>Neoptera</taxon>
        <taxon>Endopterygota</taxon>
        <taxon>Hymenoptera</taxon>
        <taxon>Apocrita</taxon>
        <taxon>Proctotrupomorpha</taxon>
        <taxon>Chalcidoidea</taxon>
        <taxon>Trichogrammatidae</taxon>
        <taxon>Trichogramma</taxon>
    </lineage>
</organism>
<feature type="repeat" description="ANK" evidence="3">
    <location>
        <begin position="147"/>
        <end position="179"/>
    </location>
</feature>
<dbReference type="PROSITE" id="PS50297">
    <property type="entry name" value="ANK_REP_REGION"/>
    <property type="match status" value="7"/>
</dbReference>
<feature type="compositionally biased region" description="Low complexity" evidence="4">
    <location>
        <begin position="704"/>
        <end position="727"/>
    </location>
</feature>
<keyword evidence="2 3" id="KW-0040">ANK repeat</keyword>
<dbReference type="Pfam" id="PF12796">
    <property type="entry name" value="Ank_2"/>
    <property type="match status" value="4"/>
</dbReference>
<dbReference type="PRINTS" id="PR01415">
    <property type="entry name" value="ANKYRIN"/>
</dbReference>
<evidence type="ECO:0000313" key="5">
    <source>
        <dbReference type="EMBL" id="CAB0041028.1"/>
    </source>
</evidence>
<dbReference type="PANTHER" id="PTHR24198:SF165">
    <property type="entry name" value="ANKYRIN REPEAT-CONTAINING PROTEIN-RELATED"/>
    <property type="match status" value="1"/>
</dbReference>
<dbReference type="PANTHER" id="PTHR24198">
    <property type="entry name" value="ANKYRIN REPEAT AND PROTEIN KINASE DOMAIN-CONTAINING PROTEIN"/>
    <property type="match status" value="1"/>
</dbReference>
<evidence type="ECO:0000256" key="4">
    <source>
        <dbReference type="SAM" id="MobiDB-lite"/>
    </source>
</evidence>